<evidence type="ECO:0000256" key="1">
    <source>
        <dbReference type="SAM" id="MobiDB-lite"/>
    </source>
</evidence>
<dbReference type="Proteomes" id="UP000811619">
    <property type="component" value="Unassembled WGS sequence"/>
</dbReference>
<proteinExistence type="predicted"/>
<dbReference type="AlphaFoldDB" id="A0A8K0NG52"/>
<gene>
    <name evidence="2" type="ORF">E4U42_007520</name>
</gene>
<organism evidence="2 3">
    <name type="scientific">Claviceps africana</name>
    <dbReference type="NCBI Taxonomy" id="83212"/>
    <lineage>
        <taxon>Eukaryota</taxon>
        <taxon>Fungi</taxon>
        <taxon>Dikarya</taxon>
        <taxon>Ascomycota</taxon>
        <taxon>Pezizomycotina</taxon>
        <taxon>Sordariomycetes</taxon>
        <taxon>Hypocreomycetidae</taxon>
        <taxon>Hypocreales</taxon>
        <taxon>Clavicipitaceae</taxon>
        <taxon>Claviceps</taxon>
    </lineage>
</organism>
<evidence type="ECO:0000313" key="3">
    <source>
        <dbReference type="Proteomes" id="UP000811619"/>
    </source>
</evidence>
<dbReference type="EMBL" id="SRPY01000868">
    <property type="protein sequence ID" value="KAG5916742.1"/>
    <property type="molecule type" value="Genomic_DNA"/>
</dbReference>
<feature type="compositionally biased region" description="Basic and acidic residues" evidence="1">
    <location>
        <begin position="23"/>
        <end position="48"/>
    </location>
</feature>
<protein>
    <submittedName>
        <fullName evidence="2">Uncharacterized protein</fullName>
    </submittedName>
</protein>
<keyword evidence="3" id="KW-1185">Reference proteome</keyword>
<name>A0A8K0NG52_9HYPO</name>
<evidence type="ECO:0000313" key="2">
    <source>
        <dbReference type="EMBL" id="KAG5916742.1"/>
    </source>
</evidence>
<reference evidence="2" key="1">
    <citation type="journal article" date="2020" name="bioRxiv">
        <title>Whole genome comparisons of ergot fungi reveals the divergence and evolution of species within the genus Claviceps are the result of varying mechanisms driving genome evolution and host range expansion.</title>
        <authorList>
            <person name="Wyka S.A."/>
            <person name="Mondo S.J."/>
            <person name="Liu M."/>
            <person name="Dettman J."/>
            <person name="Nalam V."/>
            <person name="Broders K.D."/>
        </authorList>
    </citation>
    <scope>NUCLEOTIDE SEQUENCE</scope>
    <source>
        <strain evidence="2">CCC 489</strain>
    </source>
</reference>
<accession>A0A8K0NG52</accession>
<feature type="region of interest" description="Disordered" evidence="1">
    <location>
        <begin position="1"/>
        <end position="59"/>
    </location>
</feature>
<sequence length="59" mass="6255">MQSDEKEAGSAINHGGGGGGGRGRGEARDGRRGPTRLRRVEEGRREQGKGPILKWPICG</sequence>
<comment type="caution">
    <text evidence="2">The sequence shown here is derived from an EMBL/GenBank/DDBJ whole genome shotgun (WGS) entry which is preliminary data.</text>
</comment>